<keyword evidence="5" id="KW-1185">Reference proteome</keyword>
<feature type="domain" description="Disease resistance R13L4/SHOC-2-like LRR" evidence="3">
    <location>
        <begin position="187"/>
        <end position="289"/>
    </location>
</feature>
<dbReference type="OrthoDB" id="1733683at2759"/>
<dbReference type="Gene3D" id="3.80.10.10">
    <property type="entry name" value="Ribonuclease Inhibitor"/>
    <property type="match status" value="2"/>
</dbReference>
<proteinExistence type="predicted"/>
<evidence type="ECO:0000256" key="2">
    <source>
        <dbReference type="ARBA" id="ARBA00022737"/>
    </source>
</evidence>
<dbReference type="Pfam" id="PF23598">
    <property type="entry name" value="LRR_14"/>
    <property type="match status" value="1"/>
</dbReference>
<dbReference type="InterPro" id="IPR011713">
    <property type="entry name" value="Leu-rich_rpt_3"/>
</dbReference>
<organism evidence="4 5">
    <name type="scientific">Morella rubra</name>
    <name type="common">Chinese bayberry</name>
    <dbReference type="NCBI Taxonomy" id="262757"/>
    <lineage>
        <taxon>Eukaryota</taxon>
        <taxon>Viridiplantae</taxon>
        <taxon>Streptophyta</taxon>
        <taxon>Embryophyta</taxon>
        <taxon>Tracheophyta</taxon>
        <taxon>Spermatophyta</taxon>
        <taxon>Magnoliopsida</taxon>
        <taxon>eudicotyledons</taxon>
        <taxon>Gunneridae</taxon>
        <taxon>Pentapetalae</taxon>
        <taxon>rosids</taxon>
        <taxon>fabids</taxon>
        <taxon>Fagales</taxon>
        <taxon>Myricaceae</taxon>
        <taxon>Morella</taxon>
    </lineage>
</organism>
<dbReference type="EMBL" id="RXIC02000023">
    <property type="protein sequence ID" value="KAB1212545.1"/>
    <property type="molecule type" value="Genomic_DNA"/>
</dbReference>
<dbReference type="PANTHER" id="PTHR11017:SF559">
    <property type="entry name" value="DISEASE RESISTANCE PROTEIN CHL1"/>
    <property type="match status" value="1"/>
</dbReference>
<comment type="caution">
    <text evidence="4">The sequence shown here is derived from an EMBL/GenBank/DDBJ whole genome shotgun (WGS) entry which is preliminary data.</text>
</comment>
<keyword evidence="1" id="KW-0433">Leucine-rich repeat</keyword>
<sequence>MAHTGLGTDAVEGIVLNLPLLKEKRLSVEGFSRMTKLRILKIGTISVVRNFSEVYDMLRTMEWLGDPLKSLSTNQLRIMELCGYPLGNLPTNLQLDNLIKLSMQYSSIRKLWEGTKSLSNLKGIDLRWSEHLIEIPDLSGAPNLERLNLEGCKNLTKVHPDIGVHKRLKELILGDCKSLESLSEEINLESVKVINLRDCSRFKKFPDIVGNMTSLEHLLLDGTAIKELPASLKSLSRLSELTLKYCKNLSVLPSVICGLSSLRVLYVSGCKRLEKFPDLSNMECLQDFQAEGTAIAQLPSPSLFPKNIKRIVVRGYKDFPLDSGDLASSMCPCQKEAQSSSMCHISTFGRHHIFRCLLY</sequence>
<dbReference type="PANTHER" id="PTHR11017">
    <property type="entry name" value="LEUCINE-RICH REPEAT-CONTAINING PROTEIN"/>
    <property type="match status" value="1"/>
</dbReference>
<dbReference type="InterPro" id="IPR055414">
    <property type="entry name" value="LRR_R13L4/SHOC2-like"/>
</dbReference>
<evidence type="ECO:0000256" key="1">
    <source>
        <dbReference type="ARBA" id="ARBA00022614"/>
    </source>
</evidence>
<dbReference type="GO" id="GO:0006952">
    <property type="term" value="P:defense response"/>
    <property type="evidence" value="ECO:0007669"/>
    <property type="project" value="InterPro"/>
</dbReference>
<dbReference type="InterPro" id="IPR032675">
    <property type="entry name" value="LRR_dom_sf"/>
</dbReference>
<dbReference type="Pfam" id="PF07725">
    <property type="entry name" value="LRR_3"/>
    <property type="match status" value="1"/>
</dbReference>
<dbReference type="InterPro" id="IPR044974">
    <property type="entry name" value="Disease_R_plants"/>
</dbReference>
<dbReference type="AlphaFoldDB" id="A0A6A1VIX4"/>
<evidence type="ECO:0000259" key="3">
    <source>
        <dbReference type="Pfam" id="PF23598"/>
    </source>
</evidence>
<evidence type="ECO:0000313" key="5">
    <source>
        <dbReference type="Proteomes" id="UP000516437"/>
    </source>
</evidence>
<dbReference type="SUPFAM" id="SSF52058">
    <property type="entry name" value="L domain-like"/>
    <property type="match status" value="1"/>
</dbReference>
<name>A0A6A1VIX4_9ROSI</name>
<dbReference type="Proteomes" id="UP000516437">
    <property type="component" value="Chromosome 5"/>
</dbReference>
<accession>A0A6A1VIX4</accession>
<gene>
    <name evidence="4" type="ORF">CJ030_MR5G006239</name>
</gene>
<reference evidence="4 5" key="1">
    <citation type="journal article" date="2019" name="Plant Biotechnol. J.">
        <title>The red bayberry genome and genetic basis of sex determination.</title>
        <authorList>
            <person name="Jia H.M."/>
            <person name="Jia H.J."/>
            <person name="Cai Q.L."/>
            <person name="Wang Y."/>
            <person name="Zhao H.B."/>
            <person name="Yang W.F."/>
            <person name="Wang G.Y."/>
            <person name="Li Y.H."/>
            <person name="Zhan D.L."/>
            <person name="Shen Y.T."/>
            <person name="Niu Q.F."/>
            <person name="Chang L."/>
            <person name="Qiu J."/>
            <person name="Zhao L."/>
            <person name="Xie H.B."/>
            <person name="Fu W.Y."/>
            <person name="Jin J."/>
            <person name="Li X.W."/>
            <person name="Jiao Y."/>
            <person name="Zhou C.C."/>
            <person name="Tu T."/>
            <person name="Chai C.Y."/>
            <person name="Gao J.L."/>
            <person name="Fan L.J."/>
            <person name="van de Weg E."/>
            <person name="Wang J.Y."/>
            <person name="Gao Z.S."/>
        </authorList>
    </citation>
    <scope>NUCLEOTIDE SEQUENCE [LARGE SCALE GENOMIC DNA]</scope>
    <source>
        <tissue evidence="4">Leaves</tissue>
    </source>
</reference>
<evidence type="ECO:0000313" key="4">
    <source>
        <dbReference type="EMBL" id="KAB1212545.1"/>
    </source>
</evidence>
<keyword evidence="2" id="KW-0677">Repeat</keyword>
<protein>
    <submittedName>
        <fullName evidence="4">TMV resistance protein N</fullName>
    </submittedName>
</protein>